<dbReference type="EMBL" id="CP036347">
    <property type="protein sequence ID" value="QDU02337.1"/>
    <property type="molecule type" value="Genomic_DNA"/>
</dbReference>
<evidence type="ECO:0000313" key="9">
    <source>
        <dbReference type="Proteomes" id="UP000320722"/>
    </source>
</evidence>
<evidence type="ECO:0000256" key="4">
    <source>
        <dbReference type="ARBA" id="ARBA00022989"/>
    </source>
</evidence>
<gene>
    <name evidence="8" type="primary">inlA_3</name>
    <name evidence="8" type="ORF">V6x_20390</name>
</gene>
<dbReference type="GO" id="GO:0016020">
    <property type="term" value="C:membrane"/>
    <property type="evidence" value="ECO:0007669"/>
    <property type="project" value="UniProtKB-SubCell"/>
</dbReference>
<dbReference type="SUPFAM" id="SSF52047">
    <property type="entry name" value="RNI-like"/>
    <property type="match status" value="1"/>
</dbReference>
<evidence type="ECO:0000256" key="3">
    <source>
        <dbReference type="ARBA" id="ARBA00022729"/>
    </source>
</evidence>
<dbReference type="InterPro" id="IPR046956">
    <property type="entry name" value="RLP23-like"/>
</dbReference>
<comment type="subcellular location">
    <subcellularLocation>
        <location evidence="1">Membrane</location>
    </subcellularLocation>
</comment>
<accession>A0A517WAQ7</accession>
<organism evidence="8 9">
    <name type="scientific">Gimesia chilikensis</name>
    <dbReference type="NCBI Taxonomy" id="2605989"/>
    <lineage>
        <taxon>Bacteria</taxon>
        <taxon>Pseudomonadati</taxon>
        <taxon>Planctomycetota</taxon>
        <taxon>Planctomycetia</taxon>
        <taxon>Planctomycetales</taxon>
        <taxon>Planctomycetaceae</taxon>
        <taxon>Gimesia</taxon>
    </lineage>
</organism>
<dbReference type="PANTHER" id="PTHR48063">
    <property type="entry name" value="LRR RECEPTOR-LIKE KINASE"/>
    <property type="match status" value="1"/>
</dbReference>
<dbReference type="InterPro" id="IPR032675">
    <property type="entry name" value="LRR_dom_sf"/>
</dbReference>
<evidence type="ECO:0000256" key="7">
    <source>
        <dbReference type="SAM" id="SignalP"/>
    </source>
</evidence>
<evidence type="ECO:0000256" key="2">
    <source>
        <dbReference type="ARBA" id="ARBA00022692"/>
    </source>
</evidence>
<evidence type="ECO:0000313" key="8">
    <source>
        <dbReference type="EMBL" id="QDU02337.1"/>
    </source>
</evidence>
<dbReference type="AlphaFoldDB" id="A0A517WAQ7"/>
<keyword evidence="3 7" id="KW-0732">Signal</keyword>
<evidence type="ECO:0000256" key="1">
    <source>
        <dbReference type="ARBA" id="ARBA00004370"/>
    </source>
</evidence>
<reference evidence="8 9" key="1">
    <citation type="submission" date="2019-02" db="EMBL/GenBank/DDBJ databases">
        <title>Deep-cultivation of Planctomycetes and their phenomic and genomic characterization uncovers novel biology.</title>
        <authorList>
            <person name="Wiegand S."/>
            <person name="Jogler M."/>
            <person name="Boedeker C."/>
            <person name="Pinto D."/>
            <person name="Vollmers J."/>
            <person name="Rivas-Marin E."/>
            <person name="Kohn T."/>
            <person name="Peeters S.H."/>
            <person name="Heuer A."/>
            <person name="Rast P."/>
            <person name="Oberbeckmann S."/>
            <person name="Bunk B."/>
            <person name="Jeske O."/>
            <person name="Meyerdierks A."/>
            <person name="Storesund J.E."/>
            <person name="Kallscheuer N."/>
            <person name="Luecker S."/>
            <person name="Lage O.M."/>
            <person name="Pohl T."/>
            <person name="Merkel B.J."/>
            <person name="Hornburger P."/>
            <person name="Mueller R.-W."/>
            <person name="Bruemmer F."/>
            <person name="Labrenz M."/>
            <person name="Spormann A.M."/>
            <person name="Op den Camp H."/>
            <person name="Overmann J."/>
            <person name="Amann R."/>
            <person name="Jetten M.S.M."/>
            <person name="Mascher T."/>
            <person name="Medema M.H."/>
            <person name="Devos D.P."/>
            <person name="Kaster A.-K."/>
            <person name="Ovreas L."/>
            <person name="Rohde M."/>
            <person name="Galperin M.Y."/>
            <person name="Jogler C."/>
        </authorList>
    </citation>
    <scope>NUCLEOTIDE SEQUENCE [LARGE SCALE GENOMIC DNA]</scope>
    <source>
        <strain evidence="8 9">V6</strain>
    </source>
</reference>
<keyword evidence="5" id="KW-0472">Membrane</keyword>
<evidence type="ECO:0000256" key="6">
    <source>
        <dbReference type="ARBA" id="ARBA00023180"/>
    </source>
</evidence>
<dbReference type="Gene3D" id="3.80.10.10">
    <property type="entry name" value="Ribonuclease Inhibitor"/>
    <property type="match status" value="4"/>
</dbReference>
<keyword evidence="6" id="KW-0325">Glycoprotein</keyword>
<name>A0A517WAQ7_9PLAN</name>
<feature type="signal peptide" evidence="7">
    <location>
        <begin position="1"/>
        <end position="23"/>
    </location>
</feature>
<dbReference type="PANTHER" id="PTHR48063:SF35">
    <property type="entry name" value="RECEPTOR-LIKE PROTEIN 12"/>
    <property type="match status" value="1"/>
</dbReference>
<keyword evidence="2" id="KW-0812">Transmembrane</keyword>
<feature type="chain" id="PRO_5021852260" evidence="7">
    <location>
        <begin position="24"/>
        <end position="661"/>
    </location>
</feature>
<keyword evidence="4" id="KW-1133">Transmembrane helix</keyword>
<dbReference type="Proteomes" id="UP000320722">
    <property type="component" value="Chromosome"/>
</dbReference>
<dbReference type="RefSeq" id="WP_145039054.1">
    <property type="nucleotide sequence ID" value="NZ_CP036347.1"/>
</dbReference>
<protein>
    <submittedName>
        <fullName evidence="8">Internalin-A</fullName>
    </submittedName>
</protein>
<evidence type="ECO:0000256" key="5">
    <source>
        <dbReference type="ARBA" id="ARBA00023136"/>
    </source>
</evidence>
<proteinExistence type="predicted"/>
<sequence precursor="true">MRYCLLLLVLITPGLLWQTTDLAACENCIKKQTVTKLEQKIEVLKKSGAPEQVIEQAQKKLLETKKLVVKEKKSILGYDAVSREFFVFLDGNLKQVSGPWQEPKEVLEMKTPFVNYSGPGIKVGNAQWGTWDAEGNWRWFYREIDQKDVMNPNVLKQGELPPWFIEDQKRAKAEVAQKSDQPLNAVTQSVLYLKQQRFLKVKIDDEQNPQSIEIRVPYTTRVRDKSSTRQALFDLSRLVGLRELKEITLIGLNEYDQLHYLSLFPRLESLSLIDMYISDKDKKAIASLTQLHSLYLDRTQIHQHLKDLKQFSNLKKLHLRNHGLSEDDLVVLGELTQLQVLDLTGNSTLNDVALFHLRNMKNLEVLKLESSGKFTEKGLKYLQEHQKLKTLDLMGCLLVSRRLDLLERFTDLQSLRLKIYTGERVDARILSSLQHMQGLKYLEVDMTSLQGGFGLSVLSKLPHLEELHFVNSQLNDDDLQWVARCSALKSFTVHSSRITDKGIARLSSLRNLESLNLDRCSIRGSGLADLGVLKHLKEMSLNHNYVNDSFVSAITELNSLETLSLRGGRFTSQTLKAIKDHPQLSRLSLIHCRVTDEDCLYFKQMPSLKHLELDSTVITNIGLEDLKQATQLETLSIRSTSATRQGVERLQAALVDCQITY</sequence>